<sequence length="293" mass="32361">MRRNSGGTPKARALGAELREVRKNAGYSLRDLAKELEVSHVRLQRYESGETVPTSEFVAAYITTLGAPAQTRDRLTNMARDADKLDWLSTATSGARKELTTLIEFERSASHITEVATGVIPGLLQTSDYARAVMQHLSLDEIETMVLMRVGRREVLMKPKAPHLTCFISEAALLESIGGHAVMAEQLRHVVKMSEWDNVDVRVVRIGATSLHPAHMGSFILFEFPKATPIVHMEQYHSSVSLHNPGTAKAYQDAVTNLHEVAMSPEASAEFIANCADEKENDIDDTPPRMAEV</sequence>
<protein>
    <submittedName>
        <fullName evidence="2">XRE family transcriptional regulator</fullName>
    </submittedName>
</protein>
<dbReference type="EMBL" id="JPMV01000010">
    <property type="protein sequence ID" value="KGI82621.1"/>
    <property type="molecule type" value="Genomic_DNA"/>
</dbReference>
<dbReference type="CDD" id="cd00093">
    <property type="entry name" value="HTH_XRE"/>
    <property type="match status" value="1"/>
</dbReference>
<dbReference type="Pfam" id="PF19054">
    <property type="entry name" value="DUF5753"/>
    <property type="match status" value="1"/>
</dbReference>
<accession>A0ABR4X7C0</accession>
<reference evidence="2 3" key="1">
    <citation type="journal article" date="2014" name="PLoS ONE">
        <title>Identification and Characterization of a New Erythromycin Biosynthetic Gene Cluster in Actinopolyspora erythraea YIM90600, a Novel Erythronolide-Producing Halophilic Actinomycete Isolated from Salt Field.</title>
        <authorList>
            <person name="Chen D."/>
            <person name="Feng J."/>
            <person name="Huang L."/>
            <person name="Zhang Q."/>
            <person name="Wu J."/>
            <person name="Zhu X."/>
            <person name="Duan Y."/>
            <person name="Xu Z."/>
        </authorList>
    </citation>
    <scope>NUCLEOTIDE SEQUENCE [LARGE SCALE GENOMIC DNA]</scope>
    <source>
        <strain evidence="2 3">YIM90600</strain>
    </source>
</reference>
<gene>
    <name evidence="2" type="ORF">IL38_04125</name>
</gene>
<dbReference type="InterPro" id="IPR001387">
    <property type="entry name" value="Cro/C1-type_HTH"/>
</dbReference>
<dbReference type="InterPro" id="IPR043917">
    <property type="entry name" value="DUF5753"/>
</dbReference>
<keyword evidence="3" id="KW-1185">Reference proteome</keyword>
<dbReference type="PROSITE" id="PS50943">
    <property type="entry name" value="HTH_CROC1"/>
    <property type="match status" value="1"/>
</dbReference>
<comment type="caution">
    <text evidence="2">The sequence shown here is derived from an EMBL/GenBank/DDBJ whole genome shotgun (WGS) entry which is preliminary data.</text>
</comment>
<proteinExistence type="predicted"/>
<dbReference type="Pfam" id="PF13560">
    <property type="entry name" value="HTH_31"/>
    <property type="match status" value="1"/>
</dbReference>
<dbReference type="Gene3D" id="1.10.260.40">
    <property type="entry name" value="lambda repressor-like DNA-binding domains"/>
    <property type="match status" value="1"/>
</dbReference>
<evidence type="ECO:0000259" key="1">
    <source>
        <dbReference type="PROSITE" id="PS50943"/>
    </source>
</evidence>
<name>A0ABR4X7C0_9ACTN</name>
<dbReference type="Proteomes" id="UP000029737">
    <property type="component" value="Unassembled WGS sequence"/>
</dbReference>
<organism evidence="2 3">
    <name type="scientific">Actinopolyspora erythraea</name>
    <dbReference type="NCBI Taxonomy" id="414996"/>
    <lineage>
        <taxon>Bacteria</taxon>
        <taxon>Bacillati</taxon>
        <taxon>Actinomycetota</taxon>
        <taxon>Actinomycetes</taxon>
        <taxon>Actinopolysporales</taxon>
        <taxon>Actinopolysporaceae</taxon>
        <taxon>Actinopolyspora</taxon>
    </lineage>
</organism>
<dbReference type="SMART" id="SM00530">
    <property type="entry name" value="HTH_XRE"/>
    <property type="match status" value="1"/>
</dbReference>
<evidence type="ECO:0000313" key="3">
    <source>
        <dbReference type="Proteomes" id="UP000029737"/>
    </source>
</evidence>
<evidence type="ECO:0000313" key="2">
    <source>
        <dbReference type="EMBL" id="KGI82621.1"/>
    </source>
</evidence>
<dbReference type="SUPFAM" id="SSF47413">
    <property type="entry name" value="lambda repressor-like DNA-binding domains"/>
    <property type="match status" value="1"/>
</dbReference>
<dbReference type="InterPro" id="IPR010982">
    <property type="entry name" value="Lambda_DNA-bd_dom_sf"/>
</dbReference>
<feature type="domain" description="HTH cro/C1-type" evidence="1">
    <location>
        <begin position="18"/>
        <end position="72"/>
    </location>
</feature>
<dbReference type="RefSeq" id="WP_192827087.1">
    <property type="nucleotide sequence ID" value="NZ_CP022752.1"/>
</dbReference>